<dbReference type="EMBL" id="CP031442">
    <property type="protein sequence ID" value="AXM07437.1"/>
    <property type="molecule type" value="Genomic_DNA"/>
</dbReference>
<feature type="region of interest" description="Disordered" evidence="1">
    <location>
        <begin position="1"/>
        <end position="31"/>
    </location>
</feature>
<dbReference type="AlphaFoldDB" id="A0A2B7JNS4"/>
<name>A0A2B7JNS4_CUTAC</name>
<dbReference type="EMBL" id="MVCE01000007">
    <property type="protein sequence ID" value="PGF31725.1"/>
    <property type="molecule type" value="Genomic_DNA"/>
</dbReference>
<dbReference type="InterPro" id="IPR021426">
    <property type="entry name" value="DUF3073"/>
</dbReference>
<dbReference type="Pfam" id="PF11273">
    <property type="entry name" value="DUF3073"/>
    <property type="match status" value="1"/>
</dbReference>
<gene>
    <name evidence="3" type="ORF">B1B09_12095</name>
    <name evidence="2" type="ORF">DXN06_10145</name>
</gene>
<dbReference type="OMA" id="ELKYNSP"/>
<evidence type="ECO:0000313" key="5">
    <source>
        <dbReference type="Proteomes" id="UP000256621"/>
    </source>
</evidence>
<feature type="compositionally biased region" description="Basic residues" evidence="1">
    <location>
        <begin position="19"/>
        <end position="29"/>
    </location>
</feature>
<dbReference type="Proteomes" id="UP000256621">
    <property type="component" value="Chromosome"/>
</dbReference>
<evidence type="ECO:0000313" key="4">
    <source>
        <dbReference type="Proteomes" id="UP000226191"/>
    </source>
</evidence>
<protein>
    <submittedName>
        <fullName evidence="2">DUF3073 domain-containing protein</fullName>
    </submittedName>
</protein>
<evidence type="ECO:0000256" key="1">
    <source>
        <dbReference type="SAM" id="MobiDB-lite"/>
    </source>
</evidence>
<accession>A0A2B7JNS4</accession>
<reference evidence="2 5" key="2">
    <citation type="submission" date="2018-08" db="EMBL/GenBank/DDBJ databases">
        <title>Genome sequencing of Cutibacterium acnes KCOM 1315.</title>
        <authorList>
            <person name="Kook J.-K."/>
            <person name="Park S.-N."/>
            <person name="Lim Y.K."/>
        </authorList>
    </citation>
    <scope>NUCLEOTIDE SEQUENCE [LARGE SCALE GENOMIC DNA]</scope>
    <source>
        <strain evidence="2 5">KCOM 1315</strain>
    </source>
</reference>
<proteinExistence type="predicted"/>
<dbReference type="OrthoDB" id="3217921at2"/>
<evidence type="ECO:0000313" key="2">
    <source>
        <dbReference type="EMBL" id="AXM07437.1"/>
    </source>
</evidence>
<feature type="region of interest" description="Disordered" evidence="1">
    <location>
        <begin position="45"/>
        <end position="68"/>
    </location>
</feature>
<reference evidence="3 4" key="1">
    <citation type="submission" date="2017-02" db="EMBL/GenBank/DDBJ databases">
        <title>Prevalence of linear plasmids in Cutibacterium acnes isolates obtained from cancerous prostatic tissue.</title>
        <authorList>
            <person name="Davidsson S."/>
            <person name="Bruggemann H."/>
        </authorList>
    </citation>
    <scope>NUCLEOTIDE SEQUENCE [LARGE SCALE GENOMIC DNA]</scope>
    <source>
        <strain evidence="3 4">11-78</strain>
    </source>
</reference>
<organism evidence="3 4">
    <name type="scientific">Cutibacterium acnes</name>
    <name type="common">Propionibacterium acnes</name>
    <dbReference type="NCBI Taxonomy" id="1747"/>
    <lineage>
        <taxon>Bacteria</taxon>
        <taxon>Bacillati</taxon>
        <taxon>Actinomycetota</taxon>
        <taxon>Actinomycetes</taxon>
        <taxon>Propionibacteriales</taxon>
        <taxon>Propionibacteriaceae</taxon>
        <taxon>Cutibacterium</taxon>
    </lineage>
</organism>
<feature type="compositionally biased region" description="Basic and acidic residues" evidence="1">
    <location>
        <begin position="45"/>
        <end position="59"/>
    </location>
</feature>
<dbReference type="Proteomes" id="UP000226191">
    <property type="component" value="Unassembled WGS sequence"/>
</dbReference>
<sequence>MILGGNAAIDEARGSTHMGRGRAKAKQTKVARDLKYRSVNMDLESLERELRGESRQQEDPHDEDGLSDEYADLAEKYAHYGEED</sequence>
<evidence type="ECO:0000313" key="3">
    <source>
        <dbReference type="EMBL" id="PGF31725.1"/>
    </source>
</evidence>